<dbReference type="EMBL" id="JACIER010000029">
    <property type="protein sequence ID" value="MBB4046345.1"/>
    <property type="molecule type" value="Genomic_DNA"/>
</dbReference>
<name>A0A840DCH4_9BACE</name>
<reference evidence="1" key="1">
    <citation type="submission" date="2020-08" db="EMBL/GenBank/DDBJ databases">
        <title>Genomic Encyclopedia of Type Strains, Phase IV (KMG-IV): sequencing the most valuable type-strain genomes for metagenomic binning, comparative biology and taxonomic classification.</title>
        <authorList>
            <person name="Goeker M."/>
        </authorList>
    </citation>
    <scope>NUCLEOTIDE SEQUENCE [LARGE SCALE GENOMIC DNA]</scope>
    <source>
        <strain evidence="1">DSM 105720</strain>
    </source>
</reference>
<proteinExistence type="predicted"/>
<evidence type="ECO:0000313" key="1">
    <source>
        <dbReference type="EMBL" id="MBB4046345.1"/>
    </source>
</evidence>
<dbReference type="Pfam" id="PF14390">
    <property type="entry name" value="DUF4420"/>
    <property type="match status" value="1"/>
</dbReference>
<sequence>MKQSIYKTFARLQQKESVRKDVFLAATLPFTKKHKIGISSEGYPMFFIECTNTLHFSDINLEFISILFSRTCRLSESDSKQTENIYTIILLKTGNSDFQQYFIEIVCVVLEQLPESPSHEQLKKEIQKLIELFSRFNRPPRKTIQGLWAELFIIERAKVPEYLIQSWHTSPNDKFDFNDGYDKIEVKSTSTVRRMHSFSLEQLYPNQNSNLLVASVFVIQTGQGKNIFDLKDSICKRVQSLQLQFRLNDILSQTLGNDFDKVFDVYFDYQQALDTLAFYNFKNIPTISSDNIPEEINNIRFDCDLSHIISARSDEFISTESQLFKSIQI</sequence>
<dbReference type="Proteomes" id="UP000560658">
    <property type="component" value="Unassembled WGS sequence"/>
</dbReference>
<comment type="caution">
    <text evidence="1">The sequence shown here is derived from an EMBL/GenBank/DDBJ whole genome shotgun (WGS) entry which is preliminary data.</text>
</comment>
<dbReference type="AlphaFoldDB" id="A0A840DCH4"/>
<dbReference type="InterPro" id="IPR025534">
    <property type="entry name" value="DUF4420"/>
</dbReference>
<evidence type="ECO:0000313" key="2">
    <source>
        <dbReference type="Proteomes" id="UP000560658"/>
    </source>
</evidence>
<evidence type="ECO:0008006" key="3">
    <source>
        <dbReference type="Google" id="ProtNLM"/>
    </source>
</evidence>
<organism evidence="1 2">
    <name type="scientific">Bacteroides reticulotermitis</name>
    <dbReference type="NCBI Taxonomy" id="1133319"/>
    <lineage>
        <taxon>Bacteria</taxon>
        <taxon>Pseudomonadati</taxon>
        <taxon>Bacteroidota</taxon>
        <taxon>Bacteroidia</taxon>
        <taxon>Bacteroidales</taxon>
        <taxon>Bacteroidaceae</taxon>
        <taxon>Bacteroides</taxon>
    </lineage>
</organism>
<accession>A0A840DCH4</accession>
<dbReference type="RefSeq" id="WP_044165572.1">
    <property type="nucleotide sequence ID" value="NZ_JACIER010000029.1"/>
</dbReference>
<keyword evidence="2" id="KW-1185">Reference proteome</keyword>
<protein>
    <recommendedName>
        <fullName evidence="3">PD-(D/E)XK motif protein</fullName>
    </recommendedName>
</protein>
<gene>
    <name evidence="1" type="ORF">GGR06_004179</name>
</gene>